<dbReference type="InterPro" id="IPR050924">
    <property type="entry name" value="Peroxiredoxin_BCP/PrxQ"/>
</dbReference>
<comment type="caution">
    <text evidence="13">The sequence shown here is derived from an EMBL/GenBank/DDBJ whole genome shotgun (WGS) entry which is preliminary data.</text>
</comment>
<evidence type="ECO:0000313" key="14">
    <source>
        <dbReference type="Proteomes" id="UP000028643"/>
    </source>
</evidence>
<evidence type="ECO:0000256" key="6">
    <source>
        <dbReference type="ARBA" id="ARBA00023157"/>
    </source>
</evidence>
<reference evidence="13 14" key="1">
    <citation type="submission" date="2014-07" db="EMBL/GenBank/DDBJ databases">
        <title>Draft Genome Sequences of Environmental Pseudomonas syringae strains.</title>
        <authorList>
            <person name="Baltrus D.A."/>
            <person name="Berge O."/>
            <person name="Morris C."/>
        </authorList>
    </citation>
    <scope>NUCLEOTIDE SEQUENCE [LARGE SCALE GENOMIC DNA]</scope>
    <source>
        <strain evidence="13 14">CEB003</strain>
    </source>
</reference>
<dbReference type="CDD" id="cd02970">
    <property type="entry name" value="PRX_like2"/>
    <property type="match status" value="1"/>
</dbReference>
<evidence type="ECO:0000256" key="10">
    <source>
        <dbReference type="ARBA" id="ARBA00042639"/>
    </source>
</evidence>
<keyword evidence="4" id="KW-0049">Antioxidant</keyword>
<evidence type="ECO:0000256" key="5">
    <source>
        <dbReference type="ARBA" id="ARBA00023002"/>
    </source>
</evidence>
<proteinExistence type="inferred from homology"/>
<evidence type="ECO:0000256" key="7">
    <source>
        <dbReference type="ARBA" id="ARBA00023284"/>
    </source>
</evidence>
<keyword evidence="7" id="KW-0676">Redox-active center</keyword>
<gene>
    <name evidence="13" type="ORF">IV02_01470</name>
</gene>
<dbReference type="AlphaFoldDB" id="A0A085VKJ9"/>
<accession>A0A085VKJ9</accession>
<evidence type="ECO:0000256" key="4">
    <source>
        <dbReference type="ARBA" id="ARBA00022862"/>
    </source>
</evidence>
<organism evidence="13 14">
    <name type="scientific">Pseudomonas syringae</name>
    <dbReference type="NCBI Taxonomy" id="317"/>
    <lineage>
        <taxon>Bacteria</taxon>
        <taxon>Pseudomonadati</taxon>
        <taxon>Pseudomonadota</taxon>
        <taxon>Gammaproteobacteria</taxon>
        <taxon>Pseudomonadales</taxon>
        <taxon>Pseudomonadaceae</taxon>
        <taxon>Pseudomonas</taxon>
    </lineage>
</organism>
<dbReference type="PROSITE" id="PS51352">
    <property type="entry name" value="THIOREDOXIN_2"/>
    <property type="match status" value="1"/>
</dbReference>
<evidence type="ECO:0000256" key="1">
    <source>
        <dbReference type="ARBA" id="ARBA00003330"/>
    </source>
</evidence>
<feature type="domain" description="Thioredoxin" evidence="12">
    <location>
        <begin position="45"/>
        <end position="219"/>
    </location>
</feature>
<dbReference type="GO" id="GO:0045454">
    <property type="term" value="P:cell redox homeostasis"/>
    <property type="evidence" value="ECO:0007669"/>
    <property type="project" value="TreeGrafter"/>
</dbReference>
<comment type="similarity">
    <text evidence="9">Belongs to the peroxiredoxin family. BCP/PrxQ subfamily.</text>
</comment>
<dbReference type="PANTHER" id="PTHR42801:SF7">
    <property type="entry name" value="SLL1159 PROTEIN"/>
    <property type="match status" value="1"/>
</dbReference>
<evidence type="ECO:0000313" key="13">
    <source>
        <dbReference type="EMBL" id="KFE55962.1"/>
    </source>
</evidence>
<dbReference type="RefSeq" id="WP_047571930.1">
    <property type="nucleotide sequence ID" value="NZ_JPQT01000021.1"/>
</dbReference>
<evidence type="ECO:0000256" key="2">
    <source>
        <dbReference type="ARBA" id="ARBA00013017"/>
    </source>
</evidence>
<dbReference type="GO" id="GO:0005737">
    <property type="term" value="C:cytoplasm"/>
    <property type="evidence" value="ECO:0007669"/>
    <property type="project" value="TreeGrafter"/>
</dbReference>
<dbReference type="InterPro" id="IPR013766">
    <property type="entry name" value="Thioredoxin_domain"/>
</dbReference>
<dbReference type="GO" id="GO:0008379">
    <property type="term" value="F:thioredoxin peroxidase activity"/>
    <property type="evidence" value="ECO:0007669"/>
    <property type="project" value="TreeGrafter"/>
</dbReference>
<dbReference type="PANTHER" id="PTHR42801">
    <property type="entry name" value="THIOREDOXIN-DEPENDENT PEROXIDE REDUCTASE"/>
    <property type="match status" value="1"/>
</dbReference>
<dbReference type="PATRIC" id="fig|317.174.peg.302"/>
<keyword evidence="3" id="KW-0575">Peroxidase</keyword>
<dbReference type="InterPro" id="IPR000866">
    <property type="entry name" value="AhpC/TSA"/>
</dbReference>
<dbReference type="GO" id="GO:0034599">
    <property type="term" value="P:cellular response to oxidative stress"/>
    <property type="evidence" value="ECO:0007669"/>
    <property type="project" value="TreeGrafter"/>
</dbReference>
<protein>
    <recommendedName>
        <fullName evidence="2">thioredoxin-dependent peroxiredoxin</fullName>
        <ecNumber evidence="2">1.11.1.24</ecNumber>
    </recommendedName>
    <alternativeName>
        <fullName evidence="8">Thioredoxin peroxidase</fullName>
    </alternativeName>
    <alternativeName>
        <fullName evidence="10">Thioredoxin-dependent peroxiredoxin Bcp</fullName>
    </alternativeName>
</protein>
<dbReference type="EMBL" id="JPQT01000021">
    <property type="protein sequence ID" value="KFE55962.1"/>
    <property type="molecule type" value="Genomic_DNA"/>
</dbReference>
<dbReference type="InterPro" id="IPR036249">
    <property type="entry name" value="Thioredoxin-like_sf"/>
</dbReference>
<evidence type="ECO:0000256" key="3">
    <source>
        <dbReference type="ARBA" id="ARBA00022559"/>
    </source>
</evidence>
<dbReference type="Pfam" id="PF00578">
    <property type="entry name" value="AhpC-TSA"/>
    <property type="match status" value="1"/>
</dbReference>
<dbReference type="EC" id="1.11.1.24" evidence="2"/>
<keyword evidence="6" id="KW-1015">Disulfide bond</keyword>
<keyword evidence="5" id="KW-0560">Oxidoreductase</keyword>
<dbReference type="Gene3D" id="3.40.30.10">
    <property type="entry name" value="Glutaredoxin"/>
    <property type="match status" value="1"/>
</dbReference>
<comment type="catalytic activity">
    <reaction evidence="11">
        <text>a hydroperoxide + [thioredoxin]-dithiol = an alcohol + [thioredoxin]-disulfide + H2O</text>
        <dbReference type="Rhea" id="RHEA:62620"/>
        <dbReference type="Rhea" id="RHEA-COMP:10698"/>
        <dbReference type="Rhea" id="RHEA-COMP:10700"/>
        <dbReference type="ChEBI" id="CHEBI:15377"/>
        <dbReference type="ChEBI" id="CHEBI:29950"/>
        <dbReference type="ChEBI" id="CHEBI:30879"/>
        <dbReference type="ChEBI" id="CHEBI:35924"/>
        <dbReference type="ChEBI" id="CHEBI:50058"/>
        <dbReference type="EC" id="1.11.1.24"/>
    </reaction>
</comment>
<evidence type="ECO:0000259" key="12">
    <source>
        <dbReference type="PROSITE" id="PS51352"/>
    </source>
</evidence>
<evidence type="ECO:0000256" key="11">
    <source>
        <dbReference type="ARBA" id="ARBA00049091"/>
    </source>
</evidence>
<comment type="function">
    <text evidence="1">Thiol-specific peroxidase that catalyzes the reduction of hydrogen peroxide and organic hydroperoxides to water and alcohols, respectively. Plays a role in cell protection against oxidative stress by detoxifying peroxides and as sensor of hydrogen peroxide-mediated signaling events.</text>
</comment>
<name>A0A085VKJ9_PSESX</name>
<evidence type="ECO:0000256" key="9">
    <source>
        <dbReference type="ARBA" id="ARBA00038489"/>
    </source>
</evidence>
<dbReference type="Proteomes" id="UP000028643">
    <property type="component" value="Unassembled WGS sequence"/>
</dbReference>
<sequence length="227" mass="24747">MSESLNQLLADLHSERLTSWAPEALQVNIDQRQTLVDAAKHARFVQVGDQAPDFTLQNVEGGTFSRDQLIAYSPAVLTFFRFAGCPACNIALPYYQRQLFPKLQALGVPLIAVSPQVPERLIEIKQRHGLEFDVATDTDNVLARQLGILYSFDEASRAASLSKGNGIGEVTGTGTWELPQPTVVVIDGHGQVIFADVSPDWLVRTEAGPILQAVANVLDDRAVQLAV</sequence>
<evidence type="ECO:0000256" key="8">
    <source>
        <dbReference type="ARBA" id="ARBA00032824"/>
    </source>
</evidence>
<dbReference type="SUPFAM" id="SSF52833">
    <property type="entry name" value="Thioredoxin-like"/>
    <property type="match status" value="1"/>
</dbReference>